<accession>A0A8S5TM97</accession>
<name>A0A8S5TM97_9CAUD</name>
<sequence length="109" mass="12855">MQLEKEEIQEAIDEQIVQAEKKYGKEIKLTLINIISLLNMLNPKVKESRIIPLAKWNDYHAYPKVSSLRQLHFHNTDNFNKCVVQNGKRVLLDENEVLNWLRNRNVQTA</sequence>
<proteinExistence type="predicted"/>
<organism evidence="1">
    <name type="scientific">Siphoviridae sp. ctgn638</name>
    <dbReference type="NCBI Taxonomy" id="2827913"/>
    <lineage>
        <taxon>Viruses</taxon>
        <taxon>Duplodnaviria</taxon>
        <taxon>Heunggongvirae</taxon>
        <taxon>Uroviricota</taxon>
        <taxon>Caudoviricetes</taxon>
    </lineage>
</organism>
<protein>
    <submittedName>
        <fullName evidence="1">Uncharacterized protein</fullName>
    </submittedName>
</protein>
<dbReference type="EMBL" id="BK032845">
    <property type="protein sequence ID" value="DAF63906.1"/>
    <property type="molecule type" value="Genomic_DNA"/>
</dbReference>
<reference evidence="1" key="1">
    <citation type="journal article" date="2021" name="Proc. Natl. Acad. Sci. U.S.A.">
        <title>A Catalog of Tens of Thousands of Viruses from Human Metagenomes Reveals Hidden Associations with Chronic Diseases.</title>
        <authorList>
            <person name="Tisza M.J."/>
            <person name="Buck C.B."/>
        </authorList>
    </citation>
    <scope>NUCLEOTIDE SEQUENCE</scope>
    <source>
        <strain evidence="1">Ctgn638</strain>
    </source>
</reference>
<evidence type="ECO:0000313" key="1">
    <source>
        <dbReference type="EMBL" id="DAF63906.1"/>
    </source>
</evidence>